<comment type="caution">
    <text evidence="1">The sequence shown here is derived from an EMBL/GenBank/DDBJ whole genome shotgun (WGS) entry which is preliminary data.</text>
</comment>
<proteinExistence type="predicted"/>
<dbReference type="RefSeq" id="WP_192363833.1">
    <property type="nucleotide sequence ID" value="NZ_CP119182.1"/>
</dbReference>
<organism evidence="1 2">
    <name type="scientific">Streptomyces caniscabiei</name>
    <dbReference type="NCBI Taxonomy" id="2746961"/>
    <lineage>
        <taxon>Bacteria</taxon>
        <taxon>Bacillati</taxon>
        <taxon>Actinomycetota</taxon>
        <taxon>Actinomycetes</taxon>
        <taxon>Kitasatosporales</taxon>
        <taxon>Streptomycetaceae</taxon>
        <taxon>Streptomyces</taxon>
    </lineage>
</organism>
<protein>
    <submittedName>
        <fullName evidence="1">Uncharacterized protein</fullName>
    </submittedName>
</protein>
<evidence type="ECO:0000313" key="2">
    <source>
        <dbReference type="Proteomes" id="UP000661025"/>
    </source>
</evidence>
<gene>
    <name evidence="1" type="ORF">IHE70_29925</name>
</gene>
<dbReference type="EMBL" id="JACYXT010000015">
    <property type="protein sequence ID" value="MBD9727350.1"/>
    <property type="molecule type" value="Genomic_DNA"/>
</dbReference>
<accession>A0A927QIU1</accession>
<sequence length="318" mass="35464">MAADAEAIAGEIRSLRKGRGVNAADLAHRLGPHLRELAMTSPATDTVDRHALVAQLGSCATGLAADLRIAVAASLGLSAETKQMPYFGDRIAWLATWLNREYRTALRRVDTAERLLAEEIARELARRRGRSTAEAGDWYLEELRTVVRVDVPGMEALEHRRIVAVRDGLREVMAWLDVPSAVPGGGSALSGEVLYGGRLVRREQPSPGRFQFMVRLPAALAAGEAHEYAMVLRVPADQPFRPHYIFTPECRCDAFDLRVRFDTDRPPRWVRSVRDETVRTFDAMQSPVDTLDLDEAGEVHLRFPRPARYLGHGVQWQP</sequence>
<dbReference type="GeneID" id="79935621"/>
<dbReference type="AlphaFoldDB" id="A0A927QIU1"/>
<evidence type="ECO:0000313" key="1">
    <source>
        <dbReference type="EMBL" id="MBD9727350.1"/>
    </source>
</evidence>
<reference evidence="1" key="1">
    <citation type="submission" date="2020-09" db="EMBL/GenBank/DDBJ databases">
        <title>Streptomyces canutascabiei sp. nov., which causes potato common scab and is distributed across the world.</title>
        <authorList>
            <person name="Nguyen H.P."/>
            <person name="Weisberg A.J."/>
            <person name="Chang J.H."/>
            <person name="Clarke C.R."/>
        </authorList>
    </citation>
    <scope>NUCLEOTIDE SEQUENCE</scope>
    <source>
        <strain evidence="1">ID-01-6.2a</strain>
    </source>
</reference>
<dbReference type="Proteomes" id="UP000661025">
    <property type="component" value="Unassembled WGS sequence"/>
</dbReference>
<name>A0A927QIU1_9ACTN</name>